<dbReference type="OrthoDB" id="10261452at2759"/>
<evidence type="ECO:0000259" key="2">
    <source>
        <dbReference type="PROSITE" id="PS50833"/>
    </source>
</evidence>
<dbReference type="GO" id="GO:0000027">
    <property type="term" value="P:ribosomal large subunit assembly"/>
    <property type="evidence" value="ECO:0007669"/>
    <property type="project" value="TreeGrafter"/>
</dbReference>
<feature type="region of interest" description="Disordered" evidence="1">
    <location>
        <begin position="353"/>
        <end position="426"/>
    </location>
</feature>
<dbReference type="RefSeq" id="XP_001383861.2">
    <property type="nucleotide sequence ID" value="XM_001383824.1"/>
</dbReference>
<evidence type="ECO:0000256" key="1">
    <source>
        <dbReference type="SAM" id="MobiDB-lite"/>
    </source>
</evidence>
<dbReference type="AlphaFoldDB" id="A3LS21"/>
<dbReference type="eggNOG" id="KOG2963">
    <property type="taxonomic scope" value="Eukaryota"/>
</dbReference>
<dbReference type="GO" id="GO:0006364">
    <property type="term" value="P:rRNA processing"/>
    <property type="evidence" value="ECO:0007669"/>
    <property type="project" value="InterPro"/>
</dbReference>
<dbReference type="SMART" id="SM00879">
    <property type="entry name" value="Brix"/>
    <property type="match status" value="1"/>
</dbReference>
<dbReference type="GeneID" id="4838192"/>
<dbReference type="FunCoup" id="A3LS21">
    <property type="interactions" value="913"/>
</dbReference>
<dbReference type="PANTHER" id="PTHR12661">
    <property type="entry name" value="PETER PAN-RELATED"/>
    <property type="match status" value="1"/>
</dbReference>
<evidence type="ECO:0000313" key="4">
    <source>
        <dbReference type="Proteomes" id="UP000002258"/>
    </source>
</evidence>
<feature type="domain" description="Brix" evidence="2">
    <location>
        <begin position="25"/>
        <end position="322"/>
    </location>
</feature>
<gene>
    <name evidence="3" type="ORF">PICST_88417</name>
</gene>
<dbReference type="STRING" id="322104.A3LS21"/>
<feature type="compositionally biased region" description="Polar residues" evidence="1">
    <location>
        <begin position="279"/>
        <end position="294"/>
    </location>
</feature>
<proteinExistence type="predicted"/>
<dbReference type="GO" id="GO:0019843">
    <property type="term" value="F:rRNA binding"/>
    <property type="evidence" value="ECO:0007669"/>
    <property type="project" value="InterPro"/>
</dbReference>
<feature type="compositionally biased region" description="Acidic residues" evidence="1">
    <location>
        <begin position="385"/>
        <end position="406"/>
    </location>
</feature>
<dbReference type="Proteomes" id="UP000002258">
    <property type="component" value="Chromosome 3"/>
</dbReference>
<dbReference type="GO" id="GO:0030687">
    <property type="term" value="C:preribosome, large subunit precursor"/>
    <property type="evidence" value="ECO:0007669"/>
    <property type="project" value="TreeGrafter"/>
</dbReference>
<feature type="region of interest" description="Disordered" evidence="1">
    <location>
        <begin position="273"/>
        <end position="295"/>
    </location>
</feature>
<dbReference type="Pfam" id="PF04427">
    <property type="entry name" value="Brix"/>
    <property type="match status" value="1"/>
</dbReference>
<dbReference type="InterPro" id="IPR045112">
    <property type="entry name" value="PPAN-like"/>
</dbReference>
<reference evidence="3 4" key="1">
    <citation type="journal article" date="2007" name="Nat. Biotechnol.">
        <title>Genome sequence of the lignocellulose-bioconverting and xylose-fermenting yeast Pichia stipitis.</title>
        <authorList>
            <person name="Jeffries T.W."/>
            <person name="Grigoriev I.V."/>
            <person name="Grimwood J."/>
            <person name="Laplaza J.M."/>
            <person name="Aerts A."/>
            <person name="Salamov A."/>
            <person name="Schmutz J."/>
            <person name="Lindquist E."/>
            <person name="Dehal P."/>
            <person name="Shapiro H."/>
            <person name="Jin Y.S."/>
            <person name="Passoth V."/>
            <person name="Richardson P.M."/>
        </authorList>
    </citation>
    <scope>NUCLEOTIDE SEQUENCE [LARGE SCALE GENOMIC DNA]</scope>
    <source>
        <strain evidence="4">ATCC 58785 / CBS 6054 / NBRC 10063 / NRRL Y-11545</strain>
    </source>
</reference>
<sequence>MAKRRTKNRTHRKVSEEELAKIPRSMVLRLGSSLRNHSLSQLVKDFRNIMQPHTAINLRERKSNKLKDFIVMAGPLGVSDLFIFNQSEDTGNISLRVGKMPRGPTLQFRVNTYSLVKDVRKILKHPKSVGKDSPEFLNPPLLVLNGFSNKMNETDNHEKLMITVFQNMFPPIQPQQTKVSSIKRVLMINKNAETGEIDIRHYAINTKLVEENRNVKKLITSHHNLKKNLPNMSGNADVSELLLDPYSVGGITSDSEVEDDAIVEIKNEETANNIKKRTSTPADASEENSATVSATRKRAIKLTELGPRLNLTLMKIEEGLTGSSKTLYHANISKSQAEQNELNKKHALKQKLRAERRAQQQEAVKAKNAVKEAKKARRKAKQAGEEPENDDEDESMAEENESDSDAPEINAADYENDSDLYSDIEK</sequence>
<keyword evidence="4" id="KW-1185">Reference proteome</keyword>
<dbReference type="OMA" id="KDYTVMT"/>
<dbReference type="PROSITE" id="PS50833">
    <property type="entry name" value="BRIX"/>
    <property type="match status" value="1"/>
</dbReference>
<protein>
    <recommendedName>
        <fullName evidence="2">Brix domain-containing protein</fullName>
    </recommendedName>
</protein>
<accession>A3LS21</accession>
<dbReference type="HOGENOM" id="CLU_026936_2_0_1"/>
<dbReference type="EMBL" id="CP000497">
    <property type="protein sequence ID" value="ABN65832.2"/>
    <property type="molecule type" value="Genomic_DNA"/>
</dbReference>
<organism evidence="3 4">
    <name type="scientific">Scheffersomyces stipitis (strain ATCC 58785 / CBS 6054 / NBRC 10063 / NRRL Y-11545)</name>
    <name type="common">Yeast</name>
    <name type="synonym">Pichia stipitis</name>
    <dbReference type="NCBI Taxonomy" id="322104"/>
    <lineage>
        <taxon>Eukaryota</taxon>
        <taxon>Fungi</taxon>
        <taxon>Dikarya</taxon>
        <taxon>Ascomycota</taxon>
        <taxon>Saccharomycotina</taxon>
        <taxon>Pichiomycetes</taxon>
        <taxon>Debaryomycetaceae</taxon>
        <taxon>Scheffersomyces</taxon>
    </lineage>
</organism>
<dbReference type="KEGG" id="pic:PICST_88417"/>
<dbReference type="InterPro" id="IPR007109">
    <property type="entry name" value="Brix"/>
</dbReference>
<feature type="compositionally biased region" description="Acidic residues" evidence="1">
    <location>
        <begin position="414"/>
        <end position="426"/>
    </location>
</feature>
<dbReference type="PANTHER" id="PTHR12661:SF5">
    <property type="entry name" value="SUPPRESSOR OF SWI4 1 HOMOLOG"/>
    <property type="match status" value="1"/>
</dbReference>
<dbReference type="InParanoid" id="A3LS21"/>
<evidence type="ECO:0000313" key="3">
    <source>
        <dbReference type="EMBL" id="ABN65832.2"/>
    </source>
</evidence>
<name>A3LS21_PICST</name>